<keyword evidence="2" id="KW-0445">Lipid transport</keyword>
<dbReference type="HOGENOM" id="CLU_043566_0_0_1"/>
<evidence type="ECO:0000256" key="2">
    <source>
        <dbReference type="RuleBase" id="RU368010"/>
    </source>
</evidence>
<protein>
    <recommendedName>
        <fullName evidence="2">Vacuolar protein sorting-associated protein 51 homolog</fullName>
    </recommendedName>
</protein>
<dbReference type="GO" id="GO:0005829">
    <property type="term" value="C:cytosol"/>
    <property type="evidence" value="ECO:0007669"/>
    <property type="project" value="GOC"/>
</dbReference>
<evidence type="ECO:0000256" key="1">
    <source>
        <dbReference type="ARBA" id="ARBA00006080"/>
    </source>
</evidence>
<dbReference type="GO" id="GO:0007030">
    <property type="term" value="P:Golgi organization"/>
    <property type="evidence" value="ECO:0007669"/>
    <property type="project" value="UniProtKB-UniRule"/>
</dbReference>
<comment type="similarity">
    <text evidence="1 2">Belongs to the VPS51 family.</text>
</comment>
<dbReference type="STRING" id="1043005.A0A074YCE6"/>
<reference evidence="4 5" key="1">
    <citation type="journal article" date="2014" name="BMC Genomics">
        <title>Genome sequencing of four Aureobasidium pullulans varieties: biotechnological potential, stress tolerance, and description of new species.</title>
        <authorList>
            <person name="Gostin Ar C."/>
            <person name="Ohm R.A."/>
            <person name="Kogej T."/>
            <person name="Sonjak S."/>
            <person name="Turk M."/>
            <person name="Zajc J."/>
            <person name="Zalar P."/>
            <person name="Grube M."/>
            <person name="Sun H."/>
            <person name="Han J."/>
            <person name="Sharma A."/>
            <person name="Chiniquy J."/>
            <person name="Ngan C.Y."/>
            <person name="Lipzen A."/>
            <person name="Barry K."/>
            <person name="Grigoriev I.V."/>
            <person name="Gunde-Cimerman N."/>
        </authorList>
    </citation>
    <scope>NUCLEOTIDE SEQUENCE [LARGE SCALE GENOMIC DNA]</scope>
    <source>
        <strain evidence="4 5">EXF-2481</strain>
    </source>
</reference>
<feature type="region of interest" description="Disordered" evidence="3">
    <location>
        <begin position="1"/>
        <end position="46"/>
    </location>
</feature>
<dbReference type="GO" id="GO:0016020">
    <property type="term" value="C:membrane"/>
    <property type="evidence" value="ECO:0007669"/>
    <property type="project" value="TreeGrafter"/>
</dbReference>
<dbReference type="InterPro" id="IPR014812">
    <property type="entry name" value="Vps51"/>
</dbReference>
<dbReference type="GeneID" id="25364387"/>
<evidence type="ECO:0000313" key="4">
    <source>
        <dbReference type="EMBL" id="KEQ93679.1"/>
    </source>
</evidence>
<keyword evidence="2" id="KW-0653">Protein transport</keyword>
<keyword evidence="2" id="KW-0813">Transport</keyword>
<dbReference type="Pfam" id="PF08700">
    <property type="entry name" value="VPS51_Exo84_N"/>
    <property type="match status" value="1"/>
</dbReference>
<dbReference type="AlphaFoldDB" id="A0A074YCE6"/>
<dbReference type="PANTHER" id="PTHR15954:SF4">
    <property type="entry name" value="VACUOLAR PROTEIN SORTING-ASSOCIATED PROTEIN 51 HOMOLOG"/>
    <property type="match status" value="1"/>
</dbReference>
<sequence>MSIASPRPSLNLPSSRRTSTSTINSIRSSSTIRDTNTPTPATARRRDRAALREFYNLQAAAASDAANPPPNPTLRPEDQGPQDALSALDSASFDPNTYITNLLETSSAETLLRTLNAITISSLGLEGDKKALVYDNYTTLLSATSTISRMRENVDPMAPVTTTLEPAVGHIVDVAVGIAGQRKIGDGKEGQRELVRWVLGAPERLKSLKEEGKEEEMRREWERVKELLGKWEGVKGVEEVRGKCEEVVGVV</sequence>
<feature type="compositionally biased region" description="Low complexity" evidence="3">
    <location>
        <begin position="1"/>
        <end position="42"/>
    </location>
</feature>
<comment type="subunit">
    <text evidence="2">Component of the Golgi-associated retrograde protein (GARP) complex.</text>
</comment>
<dbReference type="GO" id="GO:0000938">
    <property type="term" value="C:GARP complex"/>
    <property type="evidence" value="ECO:0007669"/>
    <property type="project" value="UniProtKB-UniRule"/>
</dbReference>
<evidence type="ECO:0000313" key="5">
    <source>
        <dbReference type="Proteomes" id="UP000030641"/>
    </source>
</evidence>
<dbReference type="InParanoid" id="A0A074YCE6"/>
<dbReference type="GO" id="GO:0048193">
    <property type="term" value="P:Golgi vesicle transport"/>
    <property type="evidence" value="ECO:0007669"/>
    <property type="project" value="TreeGrafter"/>
</dbReference>
<accession>A0A074YCE6</accession>
<keyword evidence="2" id="KW-0333">Golgi apparatus</keyword>
<proteinExistence type="inferred from homology"/>
<dbReference type="OMA" id="YNLKPPG"/>
<dbReference type="GO" id="GO:0015031">
    <property type="term" value="P:protein transport"/>
    <property type="evidence" value="ECO:0007669"/>
    <property type="project" value="UniProtKB-UniRule"/>
</dbReference>
<dbReference type="RefSeq" id="XP_013342034.1">
    <property type="nucleotide sequence ID" value="XM_013486580.1"/>
</dbReference>
<organism evidence="4 5">
    <name type="scientific">Aureobasidium subglaciale (strain EXF-2481)</name>
    <name type="common">Aureobasidium pullulans var. subglaciale</name>
    <dbReference type="NCBI Taxonomy" id="1043005"/>
    <lineage>
        <taxon>Eukaryota</taxon>
        <taxon>Fungi</taxon>
        <taxon>Dikarya</taxon>
        <taxon>Ascomycota</taxon>
        <taxon>Pezizomycotina</taxon>
        <taxon>Dothideomycetes</taxon>
        <taxon>Dothideomycetidae</taxon>
        <taxon>Dothideales</taxon>
        <taxon>Saccotheciaceae</taxon>
        <taxon>Aureobasidium</taxon>
    </lineage>
</organism>
<gene>
    <name evidence="4" type="ORF">AUEXF2481DRAFT_31243</name>
</gene>
<dbReference type="PANTHER" id="PTHR15954">
    <property type="entry name" value="VACUOLAR PROTEIN SORTING-ASSOCIATED PROTEIN 51 HOMOLOG"/>
    <property type="match status" value="1"/>
</dbReference>
<name>A0A074YCE6_AURSE</name>
<dbReference type="GO" id="GO:0042147">
    <property type="term" value="P:retrograde transport, endosome to Golgi"/>
    <property type="evidence" value="ECO:0007669"/>
    <property type="project" value="UniProtKB-UniRule"/>
</dbReference>
<dbReference type="EMBL" id="KL584765">
    <property type="protein sequence ID" value="KEQ93679.1"/>
    <property type="molecule type" value="Genomic_DNA"/>
</dbReference>
<dbReference type="OrthoDB" id="203678at2759"/>
<comment type="subcellular location">
    <subcellularLocation>
        <location evidence="2">Golgi apparatus</location>
        <location evidence="2">trans-Golgi network</location>
    </subcellularLocation>
</comment>
<feature type="region of interest" description="Disordered" evidence="3">
    <location>
        <begin position="60"/>
        <end position="89"/>
    </location>
</feature>
<dbReference type="Proteomes" id="UP000030641">
    <property type="component" value="Unassembled WGS sequence"/>
</dbReference>
<keyword evidence="5" id="KW-1185">Reference proteome</keyword>
<comment type="function">
    <text evidence="2">Acts as component of the GARP complex that is involved in retrograde transport from early and late endosomes to the trans-Golgi network (TGN).</text>
</comment>
<dbReference type="GO" id="GO:0032456">
    <property type="term" value="P:endocytic recycling"/>
    <property type="evidence" value="ECO:0007669"/>
    <property type="project" value="TreeGrafter"/>
</dbReference>
<dbReference type="GO" id="GO:1990745">
    <property type="term" value="C:EARP complex"/>
    <property type="evidence" value="ECO:0007669"/>
    <property type="project" value="TreeGrafter"/>
</dbReference>
<evidence type="ECO:0000256" key="3">
    <source>
        <dbReference type="SAM" id="MobiDB-lite"/>
    </source>
</evidence>
<dbReference type="GO" id="GO:0006869">
    <property type="term" value="P:lipid transport"/>
    <property type="evidence" value="ECO:0007669"/>
    <property type="project" value="UniProtKB-UniRule"/>
</dbReference>